<proteinExistence type="inferred from homology"/>
<dbReference type="InterPro" id="IPR000462">
    <property type="entry name" value="CDP-OH_P_trans"/>
</dbReference>
<reference evidence="4" key="1">
    <citation type="submission" date="2020-11" db="EMBL/GenBank/DDBJ databases">
        <title>Nocardioides sp. CBS4Y-1, whole genome shotgun sequence.</title>
        <authorList>
            <person name="Tuo L."/>
        </authorList>
    </citation>
    <scope>NUCLEOTIDE SEQUENCE</scope>
    <source>
        <strain evidence="4">CBS4Y-1</strain>
    </source>
</reference>
<dbReference type="GO" id="GO:0016780">
    <property type="term" value="F:phosphotransferase activity, for other substituted phosphate groups"/>
    <property type="evidence" value="ECO:0007669"/>
    <property type="project" value="InterPro"/>
</dbReference>
<evidence type="ECO:0000256" key="2">
    <source>
        <dbReference type="RuleBase" id="RU003750"/>
    </source>
</evidence>
<sequence>MSISELVTPADHPATAIRTPTAGGVAGAQTSVIAAGAAVGAVGTVANAITLVRTIAAVVVAGVAISADRPGLLAAAYAIYWVGDILDGFAARRLGEESRLGAVFDIISDRACTSILCIGLLAHLPGLAPVAVPFFVSFMVLDTMLSLSFLCFDVISPNYFAQVDRRVYKLNWSPPAKALNTAGVIILALLGAIWSALGLTLVLVGIKIWSLVRVLRLIDGAGR</sequence>
<feature type="transmembrane region" description="Helical" evidence="3">
    <location>
        <begin position="115"/>
        <end position="140"/>
    </location>
</feature>
<dbReference type="PROSITE" id="PS00379">
    <property type="entry name" value="CDP_ALCOHOL_P_TRANSF"/>
    <property type="match status" value="1"/>
</dbReference>
<comment type="caution">
    <text evidence="4">The sequence shown here is derived from an EMBL/GenBank/DDBJ whole genome shotgun (WGS) entry which is preliminary data.</text>
</comment>
<dbReference type="RefSeq" id="WP_194501804.1">
    <property type="nucleotide sequence ID" value="NZ_JADIVZ010000001.1"/>
</dbReference>
<dbReference type="Pfam" id="PF01066">
    <property type="entry name" value="CDP-OH_P_transf"/>
    <property type="match status" value="1"/>
</dbReference>
<dbReference type="AlphaFoldDB" id="A0A930Y661"/>
<dbReference type="InterPro" id="IPR048254">
    <property type="entry name" value="CDP_ALCOHOL_P_TRANSF_CS"/>
</dbReference>
<dbReference type="Gene3D" id="1.20.120.1760">
    <property type="match status" value="1"/>
</dbReference>
<feature type="transmembrane region" description="Helical" evidence="3">
    <location>
        <begin position="182"/>
        <end position="206"/>
    </location>
</feature>
<evidence type="ECO:0000256" key="3">
    <source>
        <dbReference type="SAM" id="Phobius"/>
    </source>
</evidence>
<keyword evidence="3" id="KW-0472">Membrane</keyword>
<comment type="similarity">
    <text evidence="2">Belongs to the CDP-alcohol phosphatidyltransferase class-I family.</text>
</comment>
<dbReference type="EMBL" id="JADIVZ010000001">
    <property type="protein sequence ID" value="MBF4160596.1"/>
    <property type="molecule type" value="Genomic_DNA"/>
</dbReference>
<keyword evidence="3" id="KW-1133">Transmembrane helix</keyword>
<dbReference type="Proteomes" id="UP000656804">
    <property type="component" value="Unassembled WGS sequence"/>
</dbReference>
<organism evidence="4 5">
    <name type="scientific">Nocardioides acrostichi</name>
    <dbReference type="NCBI Taxonomy" id="2784339"/>
    <lineage>
        <taxon>Bacteria</taxon>
        <taxon>Bacillati</taxon>
        <taxon>Actinomycetota</taxon>
        <taxon>Actinomycetes</taxon>
        <taxon>Propionibacteriales</taxon>
        <taxon>Nocardioidaceae</taxon>
        <taxon>Nocardioides</taxon>
    </lineage>
</organism>
<keyword evidence="5" id="KW-1185">Reference proteome</keyword>
<evidence type="ECO:0000313" key="5">
    <source>
        <dbReference type="Proteomes" id="UP000656804"/>
    </source>
</evidence>
<name>A0A930Y661_9ACTN</name>
<protein>
    <submittedName>
        <fullName evidence="4">CDP-alcohol phosphatidyltransferase family protein</fullName>
    </submittedName>
</protein>
<accession>A0A930Y661</accession>
<dbReference type="InterPro" id="IPR043130">
    <property type="entry name" value="CDP-OH_PTrfase_TM_dom"/>
</dbReference>
<evidence type="ECO:0000313" key="4">
    <source>
        <dbReference type="EMBL" id="MBF4160596.1"/>
    </source>
</evidence>
<gene>
    <name evidence="4" type="ORF">ISG29_02775</name>
</gene>
<dbReference type="GO" id="GO:0008654">
    <property type="term" value="P:phospholipid biosynthetic process"/>
    <property type="evidence" value="ECO:0007669"/>
    <property type="project" value="InterPro"/>
</dbReference>
<dbReference type="GO" id="GO:0016020">
    <property type="term" value="C:membrane"/>
    <property type="evidence" value="ECO:0007669"/>
    <property type="project" value="InterPro"/>
</dbReference>
<evidence type="ECO:0000256" key="1">
    <source>
        <dbReference type="ARBA" id="ARBA00022679"/>
    </source>
</evidence>
<keyword evidence="3" id="KW-0812">Transmembrane</keyword>
<keyword evidence="1 2" id="KW-0808">Transferase</keyword>